<gene>
    <name evidence="2" type="ORF">FRX94_04385</name>
</gene>
<protein>
    <submittedName>
        <fullName evidence="2">Uncharacterized protein</fullName>
    </submittedName>
</protein>
<comment type="caution">
    <text evidence="2">The sequence shown here is derived from an EMBL/GenBank/DDBJ whole genome shotgun (WGS) entry which is preliminary data.</text>
</comment>
<evidence type="ECO:0000313" key="3">
    <source>
        <dbReference type="Proteomes" id="UP000320791"/>
    </source>
</evidence>
<keyword evidence="1" id="KW-0732">Signal</keyword>
<feature type="signal peptide" evidence="1">
    <location>
        <begin position="1"/>
        <end position="29"/>
    </location>
</feature>
<organism evidence="2 3">
    <name type="scientific">Corynebacterium canis</name>
    <dbReference type="NCBI Taxonomy" id="679663"/>
    <lineage>
        <taxon>Bacteria</taxon>
        <taxon>Bacillati</taxon>
        <taxon>Actinomycetota</taxon>
        <taxon>Actinomycetes</taxon>
        <taxon>Mycobacteriales</taxon>
        <taxon>Corynebacteriaceae</taxon>
        <taxon>Corynebacterium</taxon>
    </lineage>
</organism>
<reference evidence="2 3" key="1">
    <citation type="submission" date="2019-08" db="EMBL/GenBank/DDBJ databases">
        <authorList>
            <person name="Lei W."/>
        </authorList>
    </citation>
    <scope>NUCLEOTIDE SEQUENCE [LARGE SCALE GENOMIC DNA]</scope>
    <source>
        <strain evidence="2 3">CCUG 58627</strain>
    </source>
</reference>
<dbReference type="OrthoDB" id="9901255at2"/>
<feature type="chain" id="PRO_5038561213" evidence="1">
    <location>
        <begin position="30"/>
        <end position="74"/>
    </location>
</feature>
<keyword evidence="3" id="KW-1185">Reference proteome</keyword>
<proteinExistence type="predicted"/>
<dbReference type="RefSeq" id="WP_146323909.1">
    <property type="nucleotide sequence ID" value="NZ_BAABLR010000005.1"/>
</dbReference>
<accession>A0A5C5UN88</accession>
<evidence type="ECO:0000256" key="1">
    <source>
        <dbReference type="SAM" id="SignalP"/>
    </source>
</evidence>
<dbReference type="Proteomes" id="UP000320791">
    <property type="component" value="Unassembled WGS sequence"/>
</dbReference>
<sequence>MISKFYRRVMTAGATALVAGTALIPQAAAADLSQTVKESIQEFLWNALNTIFWIPAGISMELGIFDLLGKLSGN</sequence>
<name>A0A5C5UN88_9CORY</name>
<dbReference type="AlphaFoldDB" id="A0A5C5UN88"/>
<evidence type="ECO:0000313" key="2">
    <source>
        <dbReference type="EMBL" id="TWT26845.1"/>
    </source>
</evidence>
<dbReference type="EMBL" id="VOHM01000006">
    <property type="protein sequence ID" value="TWT26845.1"/>
    <property type="molecule type" value="Genomic_DNA"/>
</dbReference>